<sequence>MRVESSKSTDSTPEEGKAKKYGGKKSKPKNELAPLILSTIQSQPVNLKGSDINKEKLHALYKEMVERSNKNLANVKTLKGQTFHIQK</sequence>
<dbReference type="EMBL" id="CAJVPY010003780">
    <property type="protein sequence ID" value="CAG8601600.1"/>
    <property type="molecule type" value="Genomic_DNA"/>
</dbReference>
<evidence type="ECO:0000313" key="2">
    <source>
        <dbReference type="EMBL" id="CAG8601600.1"/>
    </source>
</evidence>
<organism evidence="2 3">
    <name type="scientific">Dentiscutata erythropus</name>
    <dbReference type="NCBI Taxonomy" id="1348616"/>
    <lineage>
        <taxon>Eukaryota</taxon>
        <taxon>Fungi</taxon>
        <taxon>Fungi incertae sedis</taxon>
        <taxon>Mucoromycota</taxon>
        <taxon>Glomeromycotina</taxon>
        <taxon>Glomeromycetes</taxon>
        <taxon>Diversisporales</taxon>
        <taxon>Gigasporaceae</taxon>
        <taxon>Dentiscutata</taxon>
    </lineage>
</organism>
<evidence type="ECO:0000313" key="3">
    <source>
        <dbReference type="Proteomes" id="UP000789405"/>
    </source>
</evidence>
<name>A0A9N9CFH4_9GLOM</name>
<gene>
    <name evidence="2" type="ORF">DERYTH_LOCUS7670</name>
</gene>
<feature type="region of interest" description="Disordered" evidence="1">
    <location>
        <begin position="1"/>
        <end position="30"/>
    </location>
</feature>
<dbReference type="AlphaFoldDB" id="A0A9N9CFH4"/>
<accession>A0A9N9CFH4</accession>
<keyword evidence="3" id="KW-1185">Reference proteome</keyword>
<dbReference type="Proteomes" id="UP000789405">
    <property type="component" value="Unassembled WGS sequence"/>
</dbReference>
<comment type="caution">
    <text evidence="2">The sequence shown here is derived from an EMBL/GenBank/DDBJ whole genome shotgun (WGS) entry which is preliminary data.</text>
</comment>
<reference evidence="2" key="1">
    <citation type="submission" date="2021-06" db="EMBL/GenBank/DDBJ databases">
        <authorList>
            <person name="Kallberg Y."/>
            <person name="Tangrot J."/>
            <person name="Rosling A."/>
        </authorList>
    </citation>
    <scope>NUCLEOTIDE SEQUENCE</scope>
    <source>
        <strain evidence="2">MA453B</strain>
    </source>
</reference>
<protein>
    <submittedName>
        <fullName evidence="2">18280_t:CDS:1</fullName>
    </submittedName>
</protein>
<proteinExistence type="predicted"/>
<evidence type="ECO:0000256" key="1">
    <source>
        <dbReference type="SAM" id="MobiDB-lite"/>
    </source>
</evidence>
<dbReference type="OrthoDB" id="2418166at2759"/>